<accession>A0A1Q9CD43</accession>
<name>A0A1Q9CD43_SYMMI</name>
<dbReference type="EMBL" id="LSRX01001348">
    <property type="protein sequence ID" value="OLP80757.1"/>
    <property type="molecule type" value="Genomic_DNA"/>
</dbReference>
<proteinExistence type="predicted"/>
<keyword evidence="2" id="KW-1185">Reference proteome</keyword>
<reference evidence="1 2" key="1">
    <citation type="submission" date="2016-02" db="EMBL/GenBank/DDBJ databases">
        <title>Genome analysis of coral dinoflagellate symbionts highlights evolutionary adaptations to a symbiotic lifestyle.</title>
        <authorList>
            <person name="Aranda M."/>
            <person name="Li Y."/>
            <person name="Liew Y.J."/>
            <person name="Baumgarten S."/>
            <person name="Simakov O."/>
            <person name="Wilson M."/>
            <person name="Piel J."/>
            <person name="Ashoor H."/>
            <person name="Bougouffa S."/>
            <person name="Bajic V.B."/>
            <person name="Ryu T."/>
            <person name="Ravasi T."/>
            <person name="Bayer T."/>
            <person name="Micklem G."/>
            <person name="Kim H."/>
            <person name="Bhak J."/>
            <person name="Lajeunesse T.C."/>
            <person name="Voolstra C.R."/>
        </authorList>
    </citation>
    <scope>NUCLEOTIDE SEQUENCE [LARGE SCALE GENOMIC DNA]</scope>
    <source>
        <strain evidence="1 2">CCMP2467</strain>
    </source>
</reference>
<dbReference type="AlphaFoldDB" id="A0A1Q9CD43"/>
<protein>
    <submittedName>
        <fullName evidence="1">Uncharacterized protein</fullName>
    </submittedName>
</protein>
<comment type="caution">
    <text evidence="1">The sequence shown here is derived from an EMBL/GenBank/DDBJ whole genome shotgun (WGS) entry which is preliminary data.</text>
</comment>
<organism evidence="1 2">
    <name type="scientific">Symbiodinium microadriaticum</name>
    <name type="common">Dinoflagellate</name>
    <name type="synonym">Zooxanthella microadriatica</name>
    <dbReference type="NCBI Taxonomy" id="2951"/>
    <lineage>
        <taxon>Eukaryota</taxon>
        <taxon>Sar</taxon>
        <taxon>Alveolata</taxon>
        <taxon>Dinophyceae</taxon>
        <taxon>Suessiales</taxon>
        <taxon>Symbiodiniaceae</taxon>
        <taxon>Symbiodinium</taxon>
    </lineage>
</organism>
<sequence>MGEWIPMIVKMELRSANRDVSQALSAIKDGQIGIDQVWKEFSVLKEALKRGHLARPPSIPSVVSAAPDSLHFLDPIVA</sequence>
<evidence type="ECO:0000313" key="2">
    <source>
        <dbReference type="Proteomes" id="UP000186817"/>
    </source>
</evidence>
<evidence type="ECO:0000313" key="1">
    <source>
        <dbReference type="EMBL" id="OLP80757.1"/>
    </source>
</evidence>
<gene>
    <name evidence="1" type="ORF">AK812_SmicGene38786</name>
</gene>
<dbReference type="Proteomes" id="UP000186817">
    <property type="component" value="Unassembled WGS sequence"/>
</dbReference>